<dbReference type="PROSITE" id="PS01175">
    <property type="entry name" value="RIBONUCLEASE_II"/>
    <property type="match status" value="1"/>
</dbReference>
<keyword evidence="6 8" id="KW-0269">Exonuclease</keyword>
<comment type="function">
    <text evidence="8">3'-5' exoribonuclease that releases 5'-nucleoside monophosphates and is involved in maturation of structured RNAs.</text>
</comment>
<dbReference type="InterPro" id="IPR003029">
    <property type="entry name" value="S1_domain"/>
</dbReference>
<dbReference type="Gene3D" id="2.40.50.140">
    <property type="entry name" value="Nucleic acid-binding proteins"/>
    <property type="match status" value="2"/>
</dbReference>
<dbReference type="InterPro" id="IPR012340">
    <property type="entry name" value="NA-bd_OB-fold"/>
</dbReference>
<dbReference type="HAMAP" id="MF_01895">
    <property type="entry name" value="RNase_R"/>
    <property type="match status" value="1"/>
</dbReference>
<organism evidence="10 11">
    <name type="scientific">Lactococcus cremoris subsp. cremoris TIFN3</name>
    <dbReference type="NCBI Taxonomy" id="1234873"/>
    <lineage>
        <taxon>Bacteria</taxon>
        <taxon>Bacillati</taxon>
        <taxon>Bacillota</taxon>
        <taxon>Bacilli</taxon>
        <taxon>Lactobacillales</taxon>
        <taxon>Streptococcaceae</taxon>
        <taxon>Lactococcus</taxon>
        <taxon>Lactococcus cremoris subsp. cremoris</taxon>
    </lineage>
</organism>
<dbReference type="InterPro" id="IPR040476">
    <property type="entry name" value="CSD2"/>
</dbReference>
<dbReference type="InterPro" id="IPR004476">
    <property type="entry name" value="RNase_II/RNase_R"/>
</dbReference>
<sequence>MVQLSELASALKQTESKGVFSKHPKGFGFVHPEGETDKTNDIYIGQNETKFAMDGDKVTVKVLYPKTERRGASGQIIKINERAVVDTVGTYRSLSNRQAKALGYTGRIELFNDRISDTLYIKQPLTGVQEEDVVSIKVTQYPTDTKAFEGKITQIIGHKGEVGLDILEVLYAMKIPQEFSAETLAEAESFSEELTQEDLQGREDYRNEITYTIDGEDSKDLDDAIHVKKLSNGHFELGVHIADVSHYVTEGSSLNEEAYARATSVYVTDRVVPMLPVRLSNNLCSLNEAQERLTMSCLMEIDDKGKIVTYKISPSVIKTTYRMTYSNVNKMIHQGQEGHREALEKFSKIADSIEVAVELHEILETMRKDRGMIEFDESEAKIILDDEGHPIEIVKRDRDTAERMIESFMLMANETVALDFQKKKLPSLYRVHETPKEKAFAKLMEAAAEAGFSLSSDSHQAINFFADEIKGTSFEKALTYQLRHTMSTAVYSEKNTKHFGLAATNYTHFTSPIRRYPDLIIHRLLHLYPSDHSNRTKDEWKERLPEIASHSSDMEHRAVVTERIIDAMKKAEYMLERIGEVYTGTITGVQKFGIFVALDNTVEGLVRVPNLHTGTTEELEFDEEMSIIKGKKSETIYQVGKEIKIRVIAANKRKGTVDFEQIAPEKKLAIC</sequence>
<evidence type="ECO:0000256" key="2">
    <source>
        <dbReference type="ARBA" id="ARBA00004496"/>
    </source>
</evidence>
<keyword evidence="7 8" id="KW-0694">RNA-binding</keyword>
<evidence type="ECO:0000313" key="10">
    <source>
        <dbReference type="EMBL" id="EQC95497.1"/>
    </source>
</evidence>
<dbReference type="GO" id="GO:0005829">
    <property type="term" value="C:cytosol"/>
    <property type="evidence" value="ECO:0007669"/>
    <property type="project" value="TreeGrafter"/>
</dbReference>
<evidence type="ECO:0000256" key="6">
    <source>
        <dbReference type="ARBA" id="ARBA00022839"/>
    </source>
</evidence>
<name>T0VI41_LACLC</name>
<keyword evidence="4 8" id="KW-0540">Nuclease</keyword>
<comment type="caution">
    <text evidence="10">The sequence shown here is derived from an EMBL/GenBank/DDBJ whole genome shotgun (WGS) entry which is preliminary data.</text>
</comment>
<dbReference type="Pfam" id="PF00773">
    <property type="entry name" value="RNB"/>
    <property type="match status" value="1"/>
</dbReference>
<dbReference type="GO" id="GO:0008859">
    <property type="term" value="F:exoribonuclease II activity"/>
    <property type="evidence" value="ECO:0007669"/>
    <property type="project" value="UniProtKB-UniRule"/>
</dbReference>
<dbReference type="PANTHER" id="PTHR23355">
    <property type="entry name" value="RIBONUCLEASE"/>
    <property type="match status" value="1"/>
</dbReference>
<proteinExistence type="inferred from homology"/>
<dbReference type="SMART" id="SM00357">
    <property type="entry name" value="CSP"/>
    <property type="match status" value="1"/>
</dbReference>
<dbReference type="InterPro" id="IPR011129">
    <property type="entry name" value="CSD"/>
</dbReference>
<evidence type="ECO:0000256" key="1">
    <source>
        <dbReference type="ARBA" id="ARBA00001849"/>
    </source>
</evidence>
<dbReference type="SUPFAM" id="SSF50249">
    <property type="entry name" value="Nucleic acid-binding proteins"/>
    <property type="match status" value="3"/>
</dbReference>
<dbReference type="InterPro" id="IPR001900">
    <property type="entry name" value="RNase_II/R"/>
</dbReference>
<dbReference type="NCBIfam" id="TIGR02063">
    <property type="entry name" value="RNase_R"/>
    <property type="match status" value="1"/>
</dbReference>
<dbReference type="NCBIfam" id="TIGR00358">
    <property type="entry name" value="3_prime_RNase"/>
    <property type="match status" value="1"/>
</dbReference>
<keyword evidence="3 8" id="KW-0963">Cytoplasm</keyword>
<accession>T0VI41</accession>
<keyword evidence="5 8" id="KW-0378">Hydrolase</keyword>
<evidence type="ECO:0000256" key="5">
    <source>
        <dbReference type="ARBA" id="ARBA00022801"/>
    </source>
</evidence>
<evidence type="ECO:0000313" key="11">
    <source>
        <dbReference type="Proteomes" id="UP000015664"/>
    </source>
</evidence>
<dbReference type="InterPro" id="IPR050180">
    <property type="entry name" value="RNR_Ribonuclease"/>
</dbReference>
<comment type="catalytic activity">
    <reaction evidence="1 8">
        <text>Exonucleolytic cleavage in the 3'- to 5'-direction to yield nucleoside 5'-phosphates.</text>
        <dbReference type="EC" id="3.1.13.1"/>
    </reaction>
</comment>
<dbReference type="SMART" id="SM00316">
    <property type="entry name" value="S1"/>
    <property type="match status" value="1"/>
</dbReference>
<dbReference type="Pfam" id="PF17876">
    <property type="entry name" value="CSD2"/>
    <property type="match status" value="1"/>
</dbReference>
<dbReference type="PANTHER" id="PTHR23355:SF9">
    <property type="entry name" value="DIS3-LIKE EXONUCLEASE 2"/>
    <property type="match status" value="1"/>
</dbReference>
<evidence type="ECO:0000256" key="3">
    <source>
        <dbReference type="ARBA" id="ARBA00022490"/>
    </source>
</evidence>
<comment type="subcellular location">
    <subcellularLocation>
        <location evidence="2 8">Cytoplasm</location>
    </subcellularLocation>
</comment>
<gene>
    <name evidence="8" type="primary">rnr</name>
    <name evidence="10" type="ORF">LLT3_06005</name>
</gene>
<dbReference type="Pfam" id="PF08206">
    <property type="entry name" value="OB_RNB"/>
    <property type="match status" value="1"/>
</dbReference>
<dbReference type="Proteomes" id="UP000015664">
    <property type="component" value="Unassembled WGS sequence"/>
</dbReference>
<dbReference type="GO" id="GO:0003723">
    <property type="term" value="F:RNA binding"/>
    <property type="evidence" value="ECO:0007669"/>
    <property type="project" value="UniProtKB-UniRule"/>
</dbReference>
<evidence type="ECO:0000259" key="9">
    <source>
        <dbReference type="PROSITE" id="PS50126"/>
    </source>
</evidence>
<evidence type="ECO:0000256" key="7">
    <source>
        <dbReference type="ARBA" id="ARBA00022884"/>
    </source>
</evidence>
<protein>
    <recommendedName>
        <fullName evidence="8">Ribonuclease R</fullName>
        <shortName evidence="8">RNase R</shortName>
        <ecNumber evidence="8">3.1.13.1</ecNumber>
    </recommendedName>
</protein>
<dbReference type="InterPro" id="IPR022966">
    <property type="entry name" value="RNase_II/R_CS"/>
</dbReference>
<dbReference type="AlphaFoldDB" id="T0VI41"/>
<dbReference type="PROSITE" id="PS50126">
    <property type="entry name" value="S1"/>
    <property type="match status" value="1"/>
</dbReference>
<dbReference type="InterPro" id="IPR013223">
    <property type="entry name" value="RNase_B_OB_dom"/>
</dbReference>
<comment type="similarity">
    <text evidence="8">Belongs to the RNR ribonuclease family. RNase R subfamily.</text>
</comment>
<dbReference type="PATRIC" id="fig|1234873.3.peg.927"/>
<evidence type="ECO:0000256" key="8">
    <source>
        <dbReference type="HAMAP-Rule" id="MF_01895"/>
    </source>
</evidence>
<dbReference type="SMART" id="SM00955">
    <property type="entry name" value="RNB"/>
    <property type="match status" value="1"/>
</dbReference>
<dbReference type="Pfam" id="PF00575">
    <property type="entry name" value="S1"/>
    <property type="match status" value="1"/>
</dbReference>
<dbReference type="CDD" id="cd04471">
    <property type="entry name" value="S1_RNase_R"/>
    <property type="match status" value="1"/>
</dbReference>
<feature type="domain" description="S1 motif" evidence="9">
    <location>
        <begin position="579"/>
        <end position="662"/>
    </location>
</feature>
<dbReference type="EMBL" id="ATBE01000169">
    <property type="protein sequence ID" value="EQC95497.1"/>
    <property type="molecule type" value="Genomic_DNA"/>
</dbReference>
<dbReference type="GO" id="GO:0006402">
    <property type="term" value="P:mRNA catabolic process"/>
    <property type="evidence" value="ECO:0007669"/>
    <property type="project" value="TreeGrafter"/>
</dbReference>
<dbReference type="EC" id="3.1.13.1" evidence="8"/>
<reference evidence="10 11" key="1">
    <citation type="journal article" date="2013" name="ISME J.">
        <title>Multifactorial diversity sustains microbial community stability.</title>
        <authorList>
            <person name="Erkus O."/>
            <person name="de Jager V.C."/>
            <person name="Spus M."/>
            <person name="van Alen-Boerrigter I.J."/>
            <person name="van Rijswijck I.M."/>
            <person name="Hazelwood L."/>
            <person name="Janssen P.W."/>
            <person name="van Hijum S.A."/>
            <person name="Kleerebezem M."/>
            <person name="Smid E.J."/>
        </authorList>
    </citation>
    <scope>NUCLEOTIDE SEQUENCE [LARGE SCALE GENOMIC DNA]</scope>
    <source>
        <strain evidence="10 11">TIFN3</strain>
    </source>
</reference>
<dbReference type="InterPro" id="IPR011805">
    <property type="entry name" value="RNase_R"/>
</dbReference>
<evidence type="ECO:0000256" key="4">
    <source>
        <dbReference type="ARBA" id="ARBA00022722"/>
    </source>
</evidence>